<feature type="repeat" description="WD" evidence="4">
    <location>
        <begin position="779"/>
        <end position="820"/>
    </location>
</feature>
<feature type="repeat" description="WD" evidence="4">
    <location>
        <begin position="1163"/>
        <end position="1204"/>
    </location>
</feature>
<dbReference type="Pfam" id="PF13676">
    <property type="entry name" value="TIR_2"/>
    <property type="match status" value="1"/>
</dbReference>
<evidence type="ECO:0000256" key="3">
    <source>
        <dbReference type="ARBA" id="ARBA00022737"/>
    </source>
</evidence>
<dbReference type="GO" id="GO:0000159">
    <property type="term" value="C:protein phosphatase type 2A complex"/>
    <property type="evidence" value="ECO:0007669"/>
    <property type="project" value="InterPro"/>
</dbReference>
<feature type="region of interest" description="Disordered" evidence="5">
    <location>
        <begin position="717"/>
        <end position="742"/>
    </location>
</feature>
<dbReference type="InterPro" id="IPR035897">
    <property type="entry name" value="Toll_tir_struct_dom_sf"/>
</dbReference>
<feature type="repeat" description="WD" evidence="4">
    <location>
        <begin position="1078"/>
        <end position="1119"/>
    </location>
</feature>
<evidence type="ECO:0000256" key="4">
    <source>
        <dbReference type="PROSITE-ProRule" id="PRU00221"/>
    </source>
</evidence>
<dbReference type="STRING" id="146018.BN2156_03695"/>
<comment type="similarity">
    <text evidence="1">Belongs to the phosphatase 2A regulatory subunit B family.</text>
</comment>
<dbReference type="InterPro" id="IPR001680">
    <property type="entry name" value="WD40_rpt"/>
</dbReference>
<dbReference type="PRINTS" id="PR00320">
    <property type="entry name" value="GPROTEINBRPT"/>
</dbReference>
<feature type="repeat" description="WD" evidence="4">
    <location>
        <begin position="908"/>
        <end position="949"/>
    </location>
</feature>
<dbReference type="PROSITE" id="PS50294">
    <property type="entry name" value="WD_REPEATS_REGION"/>
    <property type="match status" value="11"/>
</dbReference>
<dbReference type="InterPro" id="IPR000157">
    <property type="entry name" value="TIR_dom"/>
</dbReference>
<dbReference type="RefSeq" id="WP_090516433.1">
    <property type="nucleotide sequence ID" value="NZ_CWKH01000002.1"/>
</dbReference>
<dbReference type="Proteomes" id="UP000199147">
    <property type="component" value="Unassembled WGS sequence"/>
</dbReference>
<dbReference type="Gene3D" id="2.130.10.10">
    <property type="entry name" value="YVTN repeat-like/Quinoprotein amine dehydrogenase"/>
    <property type="match status" value="6"/>
</dbReference>
<dbReference type="OrthoDB" id="134501at2"/>
<reference evidence="9" key="1">
    <citation type="submission" date="2015-07" db="EMBL/GenBank/DDBJ databases">
        <authorList>
            <person name="Urmite Genomes"/>
        </authorList>
    </citation>
    <scope>NUCLEOTIDE SEQUENCE [LARGE SCALE GENOMIC DNA]</scope>
    <source>
        <strain evidence="9">type strain: ATCC 49404</strain>
    </source>
</reference>
<dbReference type="InterPro" id="IPR027417">
    <property type="entry name" value="P-loop_NTPase"/>
</dbReference>
<dbReference type="PRINTS" id="PR00600">
    <property type="entry name" value="PP2APR55"/>
</dbReference>
<dbReference type="EMBL" id="CWKH01000002">
    <property type="protein sequence ID" value="CRZ16822.1"/>
    <property type="molecule type" value="Genomic_DNA"/>
</dbReference>
<dbReference type="CDD" id="cd00200">
    <property type="entry name" value="WD40"/>
    <property type="match status" value="2"/>
</dbReference>
<feature type="domain" description="TIR" evidence="6">
    <location>
        <begin position="4"/>
        <end position="116"/>
    </location>
</feature>
<dbReference type="PROSITE" id="PS00678">
    <property type="entry name" value="WD_REPEATS_1"/>
    <property type="match status" value="6"/>
</dbReference>
<dbReference type="SUPFAM" id="SSF52540">
    <property type="entry name" value="P-loop containing nucleoside triphosphate hydrolases"/>
    <property type="match status" value="1"/>
</dbReference>
<dbReference type="InterPro" id="IPR015943">
    <property type="entry name" value="WD40/YVTN_repeat-like_dom_sf"/>
</dbReference>
<sequence length="1322" mass="140671">MANIFISHSSAASDSEWTDRIHGWMREDGHAVFLDHDRRDGIPVGDEWETRLYERLRWADAVVCVVTPAYLSSVWCAAEIGAARALGSELLPVRASSGELPDRLLKSTQHLDATRDPLEVRESLRSRLRVIDGGGGRGWPDGKSPYPGLRSFDLGEHLVFFGRVGEVTQLAQRLRSPERATASILAVVGPSGCGKSSLVRAGLLPRLATERLWLSVPPMMPGSDPMGSLARALAALAREHKIGIDLTSMRTQLASGGLKSLATDILIAADCDTQCKLLIVIDQFEELLTQTEPDDRAEFLDTIEPALGGPVQVLATLRPEFLDAITRDAQLSTLALVTHQVRPLDLAALRSVIEGPAKVAGLGFEPDLVTQLVADTASGDALPLLAFTLEQLADGAQRGDTLTHQRYVAIGGVQGALRRQADAALDEAVAKAGASRDEVIAALLALVTIDEDGRPTKRHVSFDDFSPTTAAHLEPFITRRLLSTERVGETTFITVAHEAFLANWAPLADEIEAEVTALRARRVVENAASDWVAGGRDERALLQGGQLTKAAVDTGARLLGSPRWWRGRRRLDTRVDLNREGHEFLEASIRSDQRRRHGTIMRVAAVIAVLCITAATAVVGFVQARAQRAEAQSTAREAIAARILNEAGGMLAQTRPGGDIRAFQELLAGHALAPNAVAGGLLEAATQRVTTVKIIDVGAPLWGLAFSPDGSRVSVGEGNSVRSFDARSGQPDGEPLQGHGDSVAGLAYSPDGARLATASKDHTVLLWDTGTRKILGGLLSGHTEPVNNVVFSPDGKRLASAGQDHTIRLRDTETGKPIGGPLTGHSASVNTVVFSPDGKRLASASDDHTIRLWNADTGQQVGPPLDGRQGAVLDVVFSPDGHRLAAGTYEQTVQVWDADTGTTVGTPWHGHTEPVGLVAYSPDGRLLASGSVDNKVQVWDAKTGQPLGPPLVGHTDAVRGMQFSPDGRMLATASTDGTLRLWNPTAGLPLTGHTDDVNRVTFSPDGKRIASASTDHTIRLWDADSGKQLGIPLTGHTETVLDVAFSPDGHRLASGSAYPESVVRLWDADTGNPIGTPLTGHTDAVFAVAYSPDGKRIASGSADRTIQLWDADTGRPLGAPLVGHADSVFSVAFSPDGNLLASASADDTVRLWEVDGGQPVAELKGHTNDVMGVAFSPDGKLLASASADQTVRLWDVESRQPAGDPLRGHAINANDVAFSPDGTLLATAGYRTVRVWDVNARQPVGQLTGHTDIIFGVAFSPDGTRVASASWDDTIRISPASGTSKMLCDKLSANMTHQQWKDWISSGLDYRTLCDNLPVPPD</sequence>
<dbReference type="SUPFAM" id="SSF52200">
    <property type="entry name" value="Toll/Interleukin receptor TIR domain"/>
    <property type="match status" value="1"/>
</dbReference>
<feature type="repeat" description="WD" evidence="4">
    <location>
        <begin position="1206"/>
        <end position="1246"/>
    </location>
</feature>
<evidence type="ECO:0000256" key="2">
    <source>
        <dbReference type="ARBA" id="ARBA00022574"/>
    </source>
</evidence>
<accession>A0A0H5RTK3</accession>
<dbReference type="InterPro" id="IPR000009">
    <property type="entry name" value="PP2A_PR55"/>
</dbReference>
<dbReference type="InterPro" id="IPR049052">
    <property type="entry name" value="nSTAND1"/>
</dbReference>
<feature type="repeat" description="WD" evidence="4">
    <location>
        <begin position="990"/>
        <end position="1031"/>
    </location>
</feature>
<evidence type="ECO:0000313" key="9">
    <source>
        <dbReference type="Proteomes" id="UP000199147"/>
    </source>
</evidence>
<feature type="repeat" description="WD" evidence="4">
    <location>
        <begin position="951"/>
        <end position="983"/>
    </location>
</feature>
<keyword evidence="3" id="KW-0677">Repeat</keyword>
<dbReference type="InterPro" id="IPR019775">
    <property type="entry name" value="WD40_repeat_CS"/>
</dbReference>
<organism evidence="8 9">
    <name type="scientific">Mycolicibacterium neworleansense</name>
    <dbReference type="NCBI Taxonomy" id="146018"/>
    <lineage>
        <taxon>Bacteria</taxon>
        <taxon>Bacillati</taxon>
        <taxon>Actinomycetota</taxon>
        <taxon>Actinomycetes</taxon>
        <taxon>Mycobacteriales</taxon>
        <taxon>Mycobacteriaceae</taxon>
        <taxon>Mycolicibacterium</taxon>
    </lineage>
</organism>
<feature type="domain" description="Novel STAND NTPase 1" evidence="7">
    <location>
        <begin position="145"/>
        <end position="538"/>
    </location>
</feature>
<feature type="repeat" description="WD" evidence="4">
    <location>
        <begin position="822"/>
        <end position="863"/>
    </location>
</feature>
<feature type="repeat" description="WD" evidence="4">
    <location>
        <begin position="1121"/>
        <end position="1162"/>
    </location>
</feature>
<feature type="repeat" description="WD" evidence="4">
    <location>
        <begin position="1247"/>
        <end position="1277"/>
    </location>
</feature>
<dbReference type="PROSITE" id="PS50082">
    <property type="entry name" value="WD_REPEATS_2"/>
    <property type="match status" value="13"/>
</dbReference>
<protein>
    <submittedName>
        <fullName evidence="8">Putative regulatory protein</fullName>
    </submittedName>
</protein>
<evidence type="ECO:0000259" key="6">
    <source>
        <dbReference type="Pfam" id="PF13676"/>
    </source>
</evidence>
<keyword evidence="9" id="KW-1185">Reference proteome</keyword>
<feature type="repeat" description="WD" evidence="4">
    <location>
        <begin position="865"/>
        <end position="906"/>
    </location>
</feature>
<gene>
    <name evidence="8" type="ORF">BN2156_03695</name>
</gene>
<feature type="repeat" description="WD" evidence="4">
    <location>
        <begin position="736"/>
        <end position="768"/>
    </location>
</feature>
<dbReference type="PANTHER" id="PTHR22847">
    <property type="entry name" value="WD40 REPEAT PROTEIN"/>
    <property type="match status" value="1"/>
</dbReference>
<dbReference type="PANTHER" id="PTHR22847:SF637">
    <property type="entry name" value="WD REPEAT DOMAIN 5B"/>
    <property type="match status" value="1"/>
</dbReference>
<evidence type="ECO:0000256" key="1">
    <source>
        <dbReference type="ARBA" id="ARBA00008259"/>
    </source>
</evidence>
<feature type="repeat" description="WD" evidence="4">
    <location>
        <begin position="1033"/>
        <end position="1076"/>
    </location>
</feature>
<dbReference type="GO" id="GO:0007165">
    <property type="term" value="P:signal transduction"/>
    <property type="evidence" value="ECO:0007669"/>
    <property type="project" value="InterPro"/>
</dbReference>
<evidence type="ECO:0000259" key="7">
    <source>
        <dbReference type="Pfam" id="PF20703"/>
    </source>
</evidence>
<evidence type="ECO:0000313" key="8">
    <source>
        <dbReference type="EMBL" id="CRZ16822.1"/>
    </source>
</evidence>
<dbReference type="Gene3D" id="3.40.50.300">
    <property type="entry name" value="P-loop containing nucleotide triphosphate hydrolases"/>
    <property type="match status" value="1"/>
</dbReference>
<keyword evidence="2 4" id="KW-0853">WD repeat</keyword>
<proteinExistence type="inferred from homology"/>
<dbReference type="GO" id="GO:0019888">
    <property type="term" value="F:protein phosphatase regulator activity"/>
    <property type="evidence" value="ECO:0007669"/>
    <property type="project" value="InterPro"/>
</dbReference>
<evidence type="ECO:0000256" key="5">
    <source>
        <dbReference type="SAM" id="MobiDB-lite"/>
    </source>
</evidence>
<dbReference type="InterPro" id="IPR020472">
    <property type="entry name" value="WD40_PAC1"/>
</dbReference>
<dbReference type="SUPFAM" id="SSF50978">
    <property type="entry name" value="WD40 repeat-like"/>
    <property type="match status" value="3"/>
</dbReference>
<dbReference type="SMART" id="SM00320">
    <property type="entry name" value="WD40"/>
    <property type="match status" value="14"/>
</dbReference>
<dbReference type="Gene3D" id="3.40.50.10140">
    <property type="entry name" value="Toll/interleukin-1 receptor homology (TIR) domain"/>
    <property type="match status" value="1"/>
</dbReference>
<dbReference type="Pfam" id="PF20703">
    <property type="entry name" value="nSTAND1"/>
    <property type="match status" value="1"/>
</dbReference>
<name>A0A0H5RTK3_9MYCO</name>
<dbReference type="Pfam" id="PF00400">
    <property type="entry name" value="WD40"/>
    <property type="match status" value="13"/>
</dbReference>
<dbReference type="InterPro" id="IPR036322">
    <property type="entry name" value="WD40_repeat_dom_sf"/>
</dbReference>